<organism evidence="2 3">
    <name type="scientific">Ilyodon furcidens</name>
    <name type="common">goldbreast splitfin</name>
    <dbReference type="NCBI Taxonomy" id="33524"/>
    <lineage>
        <taxon>Eukaryota</taxon>
        <taxon>Metazoa</taxon>
        <taxon>Chordata</taxon>
        <taxon>Craniata</taxon>
        <taxon>Vertebrata</taxon>
        <taxon>Euteleostomi</taxon>
        <taxon>Actinopterygii</taxon>
        <taxon>Neopterygii</taxon>
        <taxon>Teleostei</taxon>
        <taxon>Neoteleostei</taxon>
        <taxon>Acanthomorphata</taxon>
        <taxon>Ovalentaria</taxon>
        <taxon>Atherinomorphae</taxon>
        <taxon>Cyprinodontiformes</taxon>
        <taxon>Goodeidae</taxon>
        <taxon>Ilyodon</taxon>
    </lineage>
</organism>
<reference evidence="2 3" key="1">
    <citation type="submission" date="2021-06" db="EMBL/GenBank/DDBJ databases">
        <authorList>
            <person name="Palmer J.M."/>
        </authorList>
    </citation>
    <scope>NUCLEOTIDE SEQUENCE [LARGE SCALE GENOMIC DNA]</scope>
    <source>
        <strain evidence="3">if_2019</strain>
        <tissue evidence="2">Muscle</tissue>
    </source>
</reference>
<comment type="caution">
    <text evidence="2">The sequence shown here is derived from an EMBL/GenBank/DDBJ whole genome shotgun (WGS) entry which is preliminary data.</text>
</comment>
<gene>
    <name evidence="2" type="ORF">ILYODFUR_017880</name>
</gene>
<feature type="region of interest" description="Disordered" evidence="1">
    <location>
        <begin position="35"/>
        <end position="73"/>
    </location>
</feature>
<evidence type="ECO:0000256" key="1">
    <source>
        <dbReference type="SAM" id="MobiDB-lite"/>
    </source>
</evidence>
<accession>A0ABV0U7K4</accession>
<name>A0ABV0U7K4_9TELE</name>
<dbReference type="Proteomes" id="UP001482620">
    <property type="component" value="Unassembled WGS sequence"/>
</dbReference>
<feature type="compositionally biased region" description="Basic and acidic residues" evidence="1">
    <location>
        <begin position="37"/>
        <end position="48"/>
    </location>
</feature>
<evidence type="ECO:0000313" key="2">
    <source>
        <dbReference type="EMBL" id="MEQ2240701.1"/>
    </source>
</evidence>
<protein>
    <submittedName>
        <fullName evidence="2">Uncharacterized protein</fullName>
    </submittedName>
</protein>
<dbReference type="EMBL" id="JAHRIQ010059635">
    <property type="protein sequence ID" value="MEQ2240701.1"/>
    <property type="molecule type" value="Genomic_DNA"/>
</dbReference>
<sequence length="104" mass="11792">MQATSVSDPKVATTHEAASQMYLTWELQRPLELNRNVARDPSGEESTKGKKSFSRIIQGPRRKRAENYSADPGDVSSNNLHQTSFFFVIWAAITCLVSQCRFLW</sequence>
<keyword evidence="3" id="KW-1185">Reference proteome</keyword>
<proteinExistence type="predicted"/>
<evidence type="ECO:0000313" key="3">
    <source>
        <dbReference type="Proteomes" id="UP001482620"/>
    </source>
</evidence>